<sequence>MTHANIPDVHLLYAVTEATWPPATATRAGPWTLREGAGGGKRVSAATAVGDWREDDLIAAETAMRLMGQDALFMLRDGEEALDAALAARGYDVIDPVNLWLCPVDALTDVPVPRVTAFAIWEPLAIMRDIWAEGGIGEARIAVMDRVTGPKTGILGRVADKPAGTAFCAIHDRVAMVHAVEIAKPYRRKGLGQSMMRQAAFWAKANGADWFSVLCTQANDAANGLYASLGMQVVGQYHYRILPGTSDAA</sequence>
<dbReference type="STRING" id="996342.SAMN05443551_4131"/>
<dbReference type="CDD" id="cd04301">
    <property type="entry name" value="NAT_SF"/>
    <property type="match status" value="1"/>
</dbReference>
<feature type="domain" description="N-acetyltransferase" evidence="1">
    <location>
        <begin position="110"/>
        <end position="249"/>
    </location>
</feature>
<dbReference type="SUPFAM" id="SSF55729">
    <property type="entry name" value="Acyl-CoA N-acyltransferases (Nat)"/>
    <property type="match status" value="1"/>
</dbReference>
<evidence type="ECO:0000313" key="3">
    <source>
        <dbReference type="Proteomes" id="UP000184221"/>
    </source>
</evidence>
<organism evidence="2 3">
    <name type="scientific">Marivita hallyeonensis</name>
    <dbReference type="NCBI Taxonomy" id="996342"/>
    <lineage>
        <taxon>Bacteria</taxon>
        <taxon>Pseudomonadati</taxon>
        <taxon>Pseudomonadota</taxon>
        <taxon>Alphaproteobacteria</taxon>
        <taxon>Rhodobacterales</taxon>
        <taxon>Roseobacteraceae</taxon>
        <taxon>Marivita</taxon>
    </lineage>
</organism>
<accession>A0A1M5XUX2</accession>
<dbReference type="GO" id="GO:0016747">
    <property type="term" value="F:acyltransferase activity, transferring groups other than amino-acyl groups"/>
    <property type="evidence" value="ECO:0007669"/>
    <property type="project" value="InterPro"/>
</dbReference>
<dbReference type="Gene3D" id="3.40.630.30">
    <property type="match status" value="1"/>
</dbReference>
<gene>
    <name evidence="2" type="ORF">SAMN05443551_4131</name>
</gene>
<keyword evidence="2" id="KW-0808">Transferase</keyword>
<evidence type="ECO:0000313" key="2">
    <source>
        <dbReference type="EMBL" id="SHI03053.1"/>
    </source>
</evidence>
<dbReference type="PROSITE" id="PS51186">
    <property type="entry name" value="GNAT"/>
    <property type="match status" value="1"/>
</dbReference>
<dbReference type="InterPro" id="IPR016181">
    <property type="entry name" value="Acyl_CoA_acyltransferase"/>
</dbReference>
<dbReference type="InterPro" id="IPR000182">
    <property type="entry name" value="GNAT_dom"/>
</dbReference>
<keyword evidence="3" id="KW-1185">Reference proteome</keyword>
<dbReference type="AlphaFoldDB" id="A0A1M5XUX2"/>
<dbReference type="OrthoDB" id="7301318at2"/>
<evidence type="ECO:0000259" key="1">
    <source>
        <dbReference type="PROSITE" id="PS51186"/>
    </source>
</evidence>
<name>A0A1M5XUX2_9RHOB</name>
<dbReference type="RefSeq" id="WP_072779986.1">
    <property type="nucleotide sequence ID" value="NZ_FQXC01000008.1"/>
</dbReference>
<dbReference type="Pfam" id="PF00583">
    <property type="entry name" value="Acetyltransf_1"/>
    <property type="match status" value="1"/>
</dbReference>
<dbReference type="Proteomes" id="UP000184221">
    <property type="component" value="Unassembled WGS sequence"/>
</dbReference>
<dbReference type="EMBL" id="FQXC01000008">
    <property type="protein sequence ID" value="SHI03053.1"/>
    <property type="molecule type" value="Genomic_DNA"/>
</dbReference>
<reference evidence="2 3" key="1">
    <citation type="submission" date="2016-11" db="EMBL/GenBank/DDBJ databases">
        <authorList>
            <person name="Jaros S."/>
            <person name="Januszkiewicz K."/>
            <person name="Wedrychowicz H."/>
        </authorList>
    </citation>
    <scope>NUCLEOTIDE SEQUENCE [LARGE SCALE GENOMIC DNA]</scope>
    <source>
        <strain evidence="2 3">DSM 29431</strain>
    </source>
</reference>
<protein>
    <submittedName>
        <fullName evidence="2">Acetyltransferase (GNAT) family protein</fullName>
    </submittedName>
</protein>
<proteinExistence type="predicted"/>